<feature type="transmembrane region" description="Helical" evidence="2">
    <location>
        <begin position="68"/>
        <end position="100"/>
    </location>
</feature>
<organism evidence="3 4">
    <name type="scientific">Dothidotthia symphoricarpi CBS 119687</name>
    <dbReference type="NCBI Taxonomy" id="1392245"/>
    <lineage>
        <taxon>Eukaryota</taxon>
        <taxon>Fungi</taxon>
        <taxon>Dikarya</taxon>
        <taxon>Ascomycota</taxon>
        <taxon>Pezizomycotina</taxon>
        <taxon>Dothideomycetes</taxon>
        <taxon>Pleosporomycetidae</taxon>
        <taxon>Pleosporales</taxon>
        <taxon>Dothidotthiaceae</taxon>
        <taxon>Dothidotthia</taxon>
    </lineage>
</organism>
<evidence type="ECO:0000313" key="4">
    <source>
        <dbReference type="Proteomes" id="UP000799771"/>
    </source>
</evidence>
<dbReference type="EMBL" id="ML977519">
    <property type="protein sequence ID" value="KAF2124587.1"/>
    <property type="molecule type" value="Genomic_DNA"/>
</dbReference>
<reference evidence="3" key="1">
    <citation type="journal article" date="2020" name="Stud. Mycol.">
        <title>101 Dothideomycetes genomes: a test case for predicting lifestyles and emergence of pathogens.</title>
        <authorList>
            <person name="Haridas S."/>
            <person name="Albert R."/>
            <person name="Binder M."/>
            <person name="Bloem J."/>
            <person name="Labutti K."/>
            <person name="Salamov A."/>
            <person name="Andreopoulos B."/>
            <person name="Baker S."/>
            <person name="Barry K."/>
            <person name="Bills G."/>
            <person name="Bluhm B."/>
            <person name="Cannon C."/>
            <person name="Castanera R."/>
            <person name="Culley D."/>
            <person name="Daum C."/>
            <person name="Ezra D."/>
            <person name="Gonzalez J."/>
            <person name="Henrissat B."/>
            <person name="Kuo A."/>
            <person name="Liang C."/>
            <person name="Lipzen A."/>
            <person name="Lutzoni F."/>
            <person name="Magnuson J."/>
            <person name="Mondo S."/>
            <person name="Nolan M."/>
            <person name="Ohm R."/>
            <person name="Pangilinan J."/>
            <person name="Park H.-J."/>
            <person name="Ramirez L."/>
            <person name="Alfaro M."/>
            <person name="Sun H."/>
            <person name="Tritt A."/>
            <person name="Yoshinaga Y."/>
            <person name="Zwiers L.-H."/>
            <person name="Turgeon B."/>
            <person name="Goodwin S."/>
            <person name="Spatafora J."/>
            <person name="Crous P."/>
            <person name="Grigoriev I."/>
        </authorList>
    </citation>
    <scope>NUCLEOTIDE SEQUENCE</scope>
    <source>
        <strain evidence="3">CBS 119687</strain>
    </source>
</reference>
<accession>A0A6A6A0U5</accession>
<dbReference type="Proteomes" id="UP000799771">
    <property type="component" value="Unassembled WGS sequence"/>
</dbReference>
<dbReference type="RefSeq" id="XP_033518980.1">
    <property type="nucleotide sequence ID" value="XM_033670954.1"/>
</dbReference>
<dbReference type="GeneID" id="54411386"/>
<feature type="compositionally biased region" description="Basic residues" evidence="1">
    <location>
        <begin position="9"/>
        <end position="19"/>
    </location>
</feature>
<evidence type="ECO:0000256" key="2">
    <source>
        <dbReference type="SAM" id="Phobius"/>
    </source>
</evidence>
<evidence type="ECO:0000256" key="1">
    <source>
        <dbReference type="SAM" id="MobiDB-lite"/>
    </source>
</evidence>
<evidence type="ECO:0000313" key="3">
    <source>
        <dbReference type="EMBL" id="KAF2124587.1"/>
    </source>
</evidence>
<protein>
    <submittedName>
        <fullName evidence="3">Uncharacterized protein</fullName>
    </submittedName>
</protein>
<keyword evidence="2" id="KW-0812">Transmembrane</keyword>
<sequence length="111" mass="12876">MAHPYTSHARSRNIHKRSHQEKNKSSPTFLDGYDEQHRQSWTPEVQQCRDYDHASIVTKPEEMSKGKVYLAMALTFVVPLIILLHTPFLFSFLVAVPFLFRTSPRHVVAKV</sequence>
<keyword evidence="4" id="KW-1185">Reference proteome</keyword>
<dbReference type="AlphaFoldDB" id="A0A6A6A0U5"/>
<feature type="region of interest" description="Disordered" evidence="1">
    <location>
        <begin position="1"/>
        <end position="44"/>
    </location>
</feature>
<proteinExistence type="predicted"/>
<gene>
    <name evidence="3" type="ORF">P153DRAFT_390626</name>
</gene>
<keyword evidence="2" id="KW-1133">Transmembrane helix</keyword>
<name>A0A6A6A0U5_9PLEO</name>
<keyword evidence="2" id="KW-0472">Membrane</keyword>